<name>A0A3N4KNL6_9PEZI</name>
<dbReference type="Proteomes" id="UP000277580">
    <property type="component" value="Unassembled WGS sequence"/>
</dbReference>
<gene>
    <name evidence="2" type="ORF">P167DRAFT_546620</name>
</gene>
<evidence type="ECO:0000313" key="3">
    <source>
        <dbReference type="Proteomes" id="UP000277580"/>
    </source>
</evidence>
<evidence type="ECO:0000313" key="2">
    <source>
        <dbReference type="EMBL" id="RPB10989.1"/>
    </source>
</evidence>
<accession>A0A3N4KNL6</accession>
<dbReference type="InParanoid" id="A0A3N4KNL6"/>
<organism evidence="2 3">
    <name type="scientific">Morchella conica CCBAS932</name>
    <dbReference type="NCBI Taxonomy" id="1392247"/>
    <lineage>
        <taxon>Eukaryota</taxon>
        <taxon>Fungi</taxon>
        <taxon>Dikarya</taxon>
        <taxon>Ascomycota</taxon>
        <taxon>Pezizomycotina</taxon>
        <taxon>Pezizomycetes</taxon>
        <taxon>Pezizales</taxon>
        <taxon>Morchellaceae</taxon>
        <taxon>Morchella</taxon>
    </lineage>
</organism>
<feature type="region of interest" description="Disordered" evidence="1">
    <location>
        <begin position="80"/>
        <end position="100"/>
    </location>
</feature>
<dbReference type="AlphaFoldDB" id="A0A3N4KNL6"/>
<sequence>MDRSIFWYGLVHRPFSGAVWTVLGADCFNPVTVLACRGKNQKMQMGVLYGRTAQLHTKGPYSVTCIFWFFMLHAINSSPPEYPTNRTGKRGRRGYSSNPSQWTVTETLKFAYEGRLGAFSGRSRGERPD</sequence>
<evidence type="ECO:0000256" key="1">
    <source>
        <dbReference type="SAM" id="MobiDB-lite"/>
    </source>
</evidence>
<protein>
    <submittedName>
        <fullName evidence="2">Uncharacterized protein</fullName>
    </submittedName>
</protein>
<keyword evidence="3" id="KW-1185">Reference proteome</keyword>
<reference evidence="2 3" key="1">
    <citation type="journal article" date="2018" name="Nat. Ecol. Evol.">
        <title>Pezizomycetes genomes reveal the molecular basis of ectomycorrhizal truffle lifestyle.</title>
        <authorList>
            <person name="Murat C."/>
            <person name="Payen T."/>
            <person name="Noel B."/>
            <person name="Kuo A."/>
            <person name="Morin E."/>
            <person name="Chen J."/>
            <person name="Kohler A."/>
            <person name="Krizsan K."/>
            <person name="Balestrini R."/>
            <person name="Da Silva C."/>
            <person name="Montanini B."/>
            <person name="Hainaut M."/>
            <person name="Levati E."/>
            <person name="Barry K.W."/>
            <person name="Belfiori B."/>
            <person name="Cichocki N."/>
            <person name="Clum A."/>
            <person name="Dockter R.B."/>
            <person name="Fauchery L."/>
            <person name="Guy J."/>
            <person name="Iotti M."/>
            <person name="Le Tacon F."/>
            <person name="Lindquist E.A."/>
            <person name="Lipzen A."/>
            <person name="Malagnac F."/>
            <person name="Mello A."/>
            <person name="Molinier V."/>
            <person name="Miyauchi S."/>
            <person name="Poulain J."/>
            <person name="Riccioni C."/>
            <person name="Rubini A."/>
            <person name="Sitrit Y."/>
            <person name="Splivallo R."/>
            <person name="Traeger S."/>
            <person name="Wang M."/>
            <person name="Zifcakova L."/>
            <person name="Wipf D."/>
            <person name="Zambonelli A."/>
            <person name="Paolocci F."/>
            <person name="Nowrousian M."/>
            <person name="Ottonello S."/>
            <person name="Baldrian P."/>
            <person name="Spatafora J.W."/>
            <person name="Henrissat B."/>
            <person name="Nagy L.G."/>
            <person name="Aury J.M."/>
            <person name="Wincker P."/>
            <person name="Grigoriev I.V."/>
            <person name="Bonfante P."/>
            <person name="Martin F.M."/>
        </authorList>
    </citation>
    <scope>NUCLEOTIDE SEQUENCE [LARGE SCALE GENOMIC DNA]</scope>
    <source>
        <strain evidence="2 3">CCBAS932</strain>
    </source>
</reference>
<proteinExistence type="predicted"/>
<dbReference type="EMBL" id="ML119138">
    <property type="protein sequence ID" value="RPB10989.1"/>
    <property type="molecule type" value="Genomic_DNA"/>
</dbReference>